<evidence type="ECO:0000256" key="1">
    <source>
        <dbReference type="ARBA" id="ARBA00004389"/>
    </source>
</evidence>
<dbReference type="InterPro" id="IPR029044">
    <property type="entry name" value="Nucleotide-diphossugar_trans"/>
</dbReference>
<accession>A0A382TUV1</accession>
<name>A0A382TUV1_9ZZZZ</name>
<dbReference type="SUPFAM" id="SSF53448">
    <property type="entry name" value="Nucleotide-diphospho-sugar transferases"/>
    <property type="match status" value="1"/>
</dbReference>
<evidence type="ECO:0000256" key="2">
    <source>
        <dbReference type="ARBA" id="ARBA00004922"/>
    </source>
</evidence>
<keyword evidence="6" id="KW-0808">Transferase</keyword>
<dbReference type="PANTHER" id="PTHR10859:SF91">
    <property type="entry name" value="DOLICHYL-PHOSPHATE BETA-GLUCOSYLTRANSFERASE"/>
    <property type="match status" value="1"/>
</dbReference>
<evidence type="ECO:0000256" key="5">
    <source>
        <dbReference type="ARBA" id="ARBA00022676"/>
    </source>
</evidence>
<proteinExistence type="inferred from homology"/>
<organism evidence="14">
    <name type="scientific">marine metagenome</name>
    <dbReference type="NCBI Taxonomy" id="408172"/>
    <lineage>
        <taxon>unclassified sequences</taxon>
        <taxon>metagenomes</taxon>
        <taxon>ecological metagenomes</taxon>
    </lineage>
</organism>
<evidence type="ECO:0000256" key="9">
    <source>
        <dbReference type="ARBA" id="ARBA00022968"/>
    </source>
</evidence>
<sequence>MSGFSNSLDIVIPVLNEEKALENSIHTLVSFCQNKIGHYDWVITVADNGSTDQTLQIAEMLSEQYSRVRFIRLEERGRGRALKMAWSQSEAAILAYMDVDLSTDLNCLPQFLEPLNSSKFQIVIGSRLISGSKVVGRSFKREFISRCYSILFRTMFFVSFKDAQCGFKAISRQVAQEVVPLVKNNGWFFDTELLILAEKNGYPVLEIPVKWVDDPDSRVDVLKTAVEDIKGLLRLRFQDLDKSRKLLKFNKS</sequence>
<dbReference type="AlphaFoldDB" id="A0A382TUV1"/>
<evidence type="ECO:0000256" key="8">
    <source>
        <dbReference type="ARBA" id="ARBA00022824"/>
    </source>
</evidence>
<evidence type="ECO:0000313" key="14">
    <source>
        <dbReference type="EMBL" id="SVD25502.1"/>
    </source>
</evidence>
<evidence type="ECO:0000256" key="11">
    <source>
        <dbReference type="ARBA" id="ARBA00023136"/>
    </source>
</evidence>
<evidence type="ECO:0000256" key="3">
    <source>
        <dbReference type="ARBA" id="ARBA00006739"/>
    </source>
</evidence>
<feature type="domain" description="Glycosyltransferase 2-like" evidence="13">
    <location>
        <begin position="10"/>
        <end position="178"/>
    </location>
</feature>
<dbReference type="InterPro" id="IPR001173">
    <property type="entry name" value="Glyco_trans_2-like"/>
</dbReference>
<evidence type="ECO:0000256" key="12">
    <source>
        <dbReference type="ARBA" id="ARBA00045097"/>
    </source>
</evidence>
<keyword evidence="9" id="KW-0735">Signal-anchor</keyword>
<dbReference type="CDD" id="cd04188">
    <property type="entry name" value="DPG_synthase"/>
    <property type="match status" value="1"/>
</dbReference>
<feature type="non-terminal residue" evidence="14">
    <location>
        <position position="252"/>
    </location>
</feature>
<comment type="catalytic activity">
    <reaction evidence="12">
        <text>a di-trans,poly-cis-dolichyl phosphate + UDP-alpha-D-glucose = a di-trans,poly-cis-dolichyl beta-D-glucosyl phosphate + UDP</text>
        <dbReference type="Rhea" id="RHEA:15401"/>
        <dbReference type="Rhea" id="RHEA-COMP:19498"/>
        <dbReference type="Rhea" id="RHEA-COMP:19502"/>
        <dbReference type="ChEBI" id="CHEBI:57525"/>
        <dbReference type="ChEBI" id="CHEBI:57683"/>
        <dbReference type="ChEBI" id="CHEBI:58223"/>
        <dbReference type="ChEBI" id="CHEBI:58885"/>
        <dbReference type="EC" id="2.4.1.117"/>
    </reaction>
    <physiologicalReaction direction="left-to-right" evidence="12">
        <dbReference type="Rhea" id="RHEA:15402"/>
    </physiologicalReaction>
</comment>
<comment type="similarity">
    <text evidence="3">Belongs to the glycosyltransferase 2 family.</text>
</comment>
<dbReference type="GO" id="GO:0004581">
    <property type="term" value="F:dolichyl-phosphate beta-glucosyltransferase activity"/>
    <property type="evidence" value="ECO:0007669"/>
    <property type="project" value="UniProtKB-EC"/>
</dbReference>
<evidence type="ECO:0000256" key="7">
    <source>
        <dbReference type="ARBA" id="ARBA00022692"/>
    </source>
</evidence>
<evidence type="ECO:0000256" key="10">
    <source>
        <dbReference type="ARBA" id="ARBA00022989"/>
    </source>
</evidence>
<protein>
    <recommendedName>
        <fullName evidence="4">dolichyl-phosphate beta-glucosyltransferase</fullName>
        <ecNumber evidence="4">2.4.1.117</ecNumber>
    </recommendedName>
</protein>
<dbReference type="GO" id="GO:0005789">
    <property type="term" value="C:endoplasmic reticulum membrane"/>
    <property type="evidence" value="ECO:0007669"/>
    <property type="project" value="UniProtKB-SubCell"/>
</dbReference>
<dbReference type="Pfam" id="PF00535">
    <property type="entry name" value="Glycos_transf_2"/>
    <property type="match status" value="1"/>
</dbReference>
<keyword evidence="7" id="KW-0812">Transmembrane</keyword>
<dbReference type="PANTHER" id="PTHR10859">
    <property type="entry name" value="GLYCOSYL TRANSFERASE"/>
    <property type="match status" value="1"/>
</dbReference>
<keyword evidence="11" id="KW-0472">Membrane</keyword>
<comment type="pathway">
    <text evidence="2">Protein modification; protein glycosylation.</text>
</comment>
<keyword evidence="8" id="KW-0256">Endoplasmic reticulum</keyword>
<keyword evidence="10" id="KW-1133">Transmembrane helix</keyword>
<evidence type="ECO:0000256" key="6">
    <source>
        <dbReference type="ARBA" id="ARBA00022679"/>
    </source>
</evidence>
<dbReference type="Gene3D" id="3.90.550.10">
    <property type="entry name" value="Spore Coat Polysaccharide Biosynthesis Protein SpsA, Chain A"/>
    <property type="match status" value="1"/>
</dbReference>
<keyword evidence="5" id="KW-0328">Glycosyltransferase</keyword>
<comment type="subcellular location">
    <subcellularLocation>
        <location evidence="1">Endoplasmic reticulum membrane</location>
        <topology evidence="1">Single-pass membrane protein</topology>
    </subcellularLocation>
</comment>
<gene>
    <name evidence="14" type="ORF">METZ01_LOCUS378356</name>
</gene>
<evidence type="ECO:0000259" key="13">
    <source>
        <dbReference type="Pfam" id="PF00535"/>
    </source>
</evidence>
<dbReference type="EMBL" id="UINC01139137">
    <property type="protein sequence ID" value="SVD25502.1"/>
    <property type="molecule type" value="Genomic_DNA"/>
</dbReference>
<dbReference type="GO" id="GO:0006487">
    <property type="term" value="P:protein N-linked glycosylation"/>
    <property type="evidence" value="ECO:0007669"/>
    <property type="project" value="TreeGrafter"/>
</dbReference>
<dbReference type="EC" id="2.4.1.117" evidence="4"/>
<evidence type="ECO:0000256" key="4">
    <source>
        <dbReference type="ARBA" id="ARBA00012583"/>
    </source>
</evidence>
<dbReference type="InterPro" id="IPR035518">
    <property type="entry name" value="DPG_synthase"/>
</dbReference>
<reference evidence="14" key="1">
    <citation type="submission" date="2018-05" db="EMBL/GenBank/DDBJ databases">
        <authorList>
            <person name="Lanie J.A."/>
            <person name="Ng W.-L."/>
            <person name="Kazmierczak K.M."/>
            <person name="Andrzejewski T.M."/>
            <person name="Davidsen T.M."/>
            <person name="Wayne K.J."/>
            <person name="Tettelin H."/>
            <person name="Glass J.I."/>
            <person name="Rusch D."/>
            <person name="Podicherti R."/>
            <person name="Tsui H.-C.T."/>
            <person name="Winkler M.E."/>
        </authorList>
    </citation>
    <scope>NUCLEOTIDE SEQUENCE</scope>
</reference>